<evidence type="ECO:0000313" key="3">
    <source>
        <dbReference type="EMBL" id="DBA05162.1"/>
    </source>
</evidence>
<organism evidence="3 4">
    <name type="scientific">Lagenidium giganteum</name>
    <dbReference type="NCBI Taxonomy" id="4803"/>
    <lineage>
        <taxon>Eukaryota</taxon>
        <taxon>Sar</taxon>
        <taxon>Stramenopiles</taxon>
        <taxon>Oomycota</taxon>
        <taxon>Peronosporomycetes</taxon>
        <taxon>Pythiales</taxon>
        <taxon>Pythiaceae</taxon>
    </lineage>
</organism>
<sequence>MADQGGSGSGKRAPAEDDATVALVAPRASKGFLLQLACILLVLVAFVAVTSELNVNCAAREASTAVNKIWAHAKAEEDAAAKGVDITNTTSHHGATNDTASTTTTTTTTTSSSSSSSSSSASSSSTTSSTSSSSSASNATEKEAVADTCVARTIDAKTVEYHSKHRFYSLLQGLDPPFPPPVFSGANKYLCDEEEGYNERGWSYCLPISGRKDEPYCVVPDRMDLLTKQTPDTLCYGSVLHMLLLDVYDEIAALGGKPALLYGTMLGAIRNASTIPFTEDTDIGYQIPHGTYSMEELKKALWAKGYFLHKDNIMRVCIAPTHPLASNLYNPNKPGEGQGYLVPYVDMYYMEPLGDVWRVEETKHGRHIPNDKFEPYTKVRMNGMEFDTLADPIDFLKAEYGDNYMVPQPRGGRRTRR</sequence>
<evidence type="ECO:0000256" key="2">
    <source>
        <dbReference type="SAM" id="Phobius"/>
    </source>
</evidence>
<evidence type="ECO:0008006" key="5">
    <source>
        <dbReference type="Google" id="ProtNLM"/>
    </source>
</evidence>
<dbReference type="PANTHER" id="PTHR13627">
    <property type="entry name" value="FUKUTIN RELATED PROTEIN"/>
    <property type="match status" value="1"/>
</dbReference>
<dbReference type="AlphaFoldDB" id="A0AAV2ZKC8"/>
<evidence type="ECO:0000256" key="1">
    <source>
        <dbReference type="SAM" id="MobiDB-lite"/>
    </source>
</evidence>
<keyword evidence="2" id="KW-0812">Transmembrane</keyword>
<feature type="region of interest" description="Disordered" evidence="1">
    <location>
        <begin position="87"/>
        <end position="139"/>
    </location>
</feature>
<protein>
    <recommendedName>
        <fullName evidence="5">Kringle domain-containing protein</fullName>
    </recommendedName>
</protein>
<feature type="compositionally biased region" description="Low complexity" evidence="1">
    <location>
        <begin position="99"/>
        <end position="137"/>
    </location>
</feature>
<reference evidence="3" key="2">
    <citation type="journal article" date="2023" name="Microbiol Resour">
        <title>Decontamination and Annotation of the Draft Genome Sequence of the Oomycete Lagenidium giganteum ARSEF 373.</title>
        <authorList>
            <person name="Morgan W.R."/>
            <person name="Tartar A."/>
        </authorList>
    </citation>
    <scope>NUCLEOTIDE SEQUENCE</scope>
    <source>
        <strain evidence="3">ARSEF 373</strain>
    </source>
</reference>
<proteinExistence type="predicted"/>
<comment type="caution">
    <text evidence="3">The sequence shown here is derived from an EMBL/GenBank/DDBJ whole genome shotgun (WGS) entry which is preliminary data.</text>
</comment>
<keyword evidence="4" id="KW-1185">Reference proteome</keyword>
<accession>A0AAV2ZKC8</accession>
<dbReference type="Proteomes" id="UP001146120">
    <property type="component" value="Unassembled WGS sequence"/>
</dbReference>
<dbReference type="PANTHER" id="PTHR13627:SF33">
    <property type="entry name" value="LICD FAMILY PROTEIN"/>
    <property type="match status" value="1"/>
</dbReference>
<reference evidence="3" key="1">
    <citation type="submission" date="2022-11" db="EMBL/GenBank/DDBJ databases">
        <authorList>
            <person name="Morgan W.R."/>
            <person name="Tartar A."/>
        </authorList>
    </citation>
    <scope>NUCLEOTIDE SEQUENCE</scope>
    <source>
        <strain evidence="3">ARSEF 373</strain>
    </source>
</reference>
<dbReference type="EMBL" id="DAKRPA010000002">
    <property type="protein sequence ID" value="DBA05162.1"/>
    <property type="molecule type" value="Genomic_DNA"/>
</dbReference>
<keyword evidence="2" id="KW-0472">Membrane</keyword>
<evidence type="ECO:0000313" key="4">
    <source>
        <dbReference type="Proteomes" id="UP001146120"/>
    </source>
</evidence>
<keyword evidence="2" id="KW-1133">Transmembrane helix</keyword>
<feature type="transmembrane region" description="Helical" evidence="2">
    <location>
        <begin position="32"/>
        <end position="50"/>
    </location>
</feature>
<feature type="compositionally biased region" description="Polar residues" evidence="1">
    <location>
        <begin position="87"/>
        <end position="98"/>
    </location>
</feature>
<name>A0AAV2ZKC8_9STRA</name>
<dbReference type="InterPro" id="IPR052613">
    <property type="entry name" value="LicD_transferase"/>
</dbReference>
<gene>
    <name evidence="3" type="ORF">N0F65_005012</name>
</gene>